<dbReference type="EMBL" id="CP000994">
    <property type="protein sequence ID" value="ACH95096.1"/>
    <property type="molecule type" value="Genomic_DNA"/>
</dbReference>
<reference evidence="2 3" key="1">
    <citation type="journal article" date="2008" name="PLoS Genet.">
        <title>The genome of Borrelia recurrentis, the agent of deadly louse-borne relapsing fever, is a degraded subset of tick-borne Borrelia duttonii.</title>
        <authorList>
            <person name="Lescot M."/>
            <person name="Audic S."/>
            <person name="Robert C."/>
            <person name="Nguyen T.T."/>
            <person name="Blanc G."/>
            <person name="Cutler S.J."/>
            <person name="Wincker P."/>
            <person name="Couloux A."/>
            <person name="Claverie J.-M."/>
            <person name="Raoult D."/>
            <person name="Drancourt M."/>
        </authorList>
    </citation>
    <scope>NUCLEOTIDE SEQUENCE [LARGE SCALE GENOMIC DNA]</scope>
    <source>
        <strain evidence="2 3">A1</strain>
    </source>
</reference>
<dbReference type="GO" id="GO:0003677">
    <property type="term" value="F:DNA binding"/>
    <property type="evidence" value="ECO:0007669"/>
    <property type="project" value="InterPro"/>
</dbReference>
<evidence type="ECO:0000313" key="3">
    <source>
        <dbReference type="Proteomes" id="UP000000612"/>
    </source>
</evidence>
<proteinExistence type="predicted"/>
<dbReference type="GO" id="GO:0004803">
    <property type="term" value="F:transposase activity"/>
    <property type="evidence" value="ECO:0007669"/>
    <property type="project" value="InterPro"/>
</dbReference>
<accession>B5RRW0</accession>
<dbReference type="SMART" id="SM01321">
    <property type="entry name" value="Y1_Tnp"/>
    <property type="match status" value="1"/>
</dbReference>
<geneLocation type="plasmid" evidence="2 3">
    <name>pl124</name>
</geneLocation>
<dbReference type="GO" id="GO:0006313">
    <property type="term" value="P:DNA transposition"/>
    <property type="evidence" value="ECO:0007669"/>
    <property type="project" value="InterPro"/>
</dbReference>
<evidence type="ECO:0000313" key="2">
    <source>
        <dbReference type="EMBL" id="ACH95096.1"/>
    </source>
</evidence>
<dbReference type="SUPFAM" id="SSF143422">
    <property type="entry name" value="Transposase IS200-like"/>
    <property type="match status" value="1"/>
</dbReference>
<dbReference type="NCBIfam" id="NF033573">
    <property type="entry name" value="transpos_IS200"/>
    <property type="match status" value="1"/>
</dbReference>
<dbReference type="Proteomes" id="UP000000612">
    <property type="component" value="Plasmid pl124"/>
</dbReference>
<protein>
    <submittedName>
        <fullName evidence="2">Transposase IS200-like protein</fullName>
    </submittedName>
</protein>
<dbReference type="HOGENOM" id="CLU_101320_2_2_12"/>
<dbReference type="Gene3D" id="3.30.70.1290">
    <property type="entry name" value="Transposase IS200-like"/>
    <property type="match status" value="1"/>
</dbReference>
<dbReference type="InterPro" id="IPR036515">
    <property type="entry name" value="Transposase_17_sf"/>
</dbReference>
<sequence>MYMSHKLTFNNHCVYSINYHLVLVTKYRHKCINAELSSSFYQIILNICSLWKITLNEFNHDKDHIHLLLEFIPNIQPSTFINNLKTVSSRLIRKKYSTHLDKYYWKPYFWSRSYCLISTGGASIDIIKKYIQNQNKSIY</sequence>
<organism evidence="2 3">
    <name type="scientific">Borrelia recurrentis (strain A1)</name>
    <dbReference type="NCBI Taxonomy" id="412418"/>
    <lineage>
        <taxon>Bacteria</taxon>
        <taxon>Pseudomonadati</taxon>
        <taxon>Spirochaetota</taxon>
        <taxon>Spirochaetia</taxon>
        <taxon>Spirochaetales</taxon>
        <taxon>Borreliaceae</taxon>
        <taxon>Borrelia</taxon>
    </lineage>
</organism>
<dbReference type="PANTHER" id="PTHR33360:SF2">
    <property type="entry name" value="TRANSPOSASE FOR INSERTION SEQUENCE ELEMENT IS200"/>
    <property type="match status" value="1"/>
</dbReference>
<dbReference type="KEGG" id="bre:BRE_1039"/>
<keyword evidence="2" id="KW-0614">Plasmid</keyword>
<dbReference type="PANTHER" id="PTHR33360">
    <property type="entry name" value="TRANSPOSASE FOR INSERTION SEQUENCE ELEMENT IS200"/>
    <property type="match status" value="1"/>
</dbReference>
<feature type="domain" description="Transposase IS200-like" evidence="1">
    <location>
        <begin position="14"/>
        <end position="134"/>
    </location>
</feature>
<name>B5RRW0_BORRA</name>
<dbReference type="Pfam" id="PF01797">
    <property type="entry name" value="Y1_Tnp"/>
    <property type="match status" value="1"/>
</dbReference>
<keyword evidence="3" id="KW-1185">Reference proteome</keyword>
<evidence type="ECO:0000259" key="1">
    <source>
        <dbReference type="SMART" id="SM01321"/>
    </source>
</evidence>
<gene>
    <name evidence="2" type="ordered locus">BRE_1039</name>
</gene>
<dbReference type="InterPro" id="IPR002686">
    <property type="entry name" value="Transposase_17"/>
</dbReference>
<dbReference type="AlphaFoldDB" id="B5RRW0"/>